<keyword evidence="1" id="KW-0378">Hydrolase</keyword>
<dbReference type="EMBL" id="LNIX01000013">
    <property type="protein sequence ID" value="OXA47667.1"/>
    <property type="molecule type" value="Genomic_DNA"/>
</dbReference>
<dbReference type="GO" id="GO:0006310">
    <property type="term" value="P:DNA recombination"/>
    <property type="evidence" value="ECO:0007669"/>
    <property type="project" value="UniProtKB-KW"/>
</dbReference>
<comment type="catalytic activity">
    <reaction evidence="1">
        <text>ATP + H2O = ADP + phosphate + H(+)</text>
        <dbReference type="Rhea" id="RHEA:13065"/>
        <dbReference type="ChEBI" id="CHEBI:15377"/>
        <dbReference type="ChEBI" id="CHEBI:15378"/>
        <dbReference type="ChEBI" id="CHEBI:30616"/>
        <dbReference type="ChEBI" id="CHEBI:43474"/>
        <dbReference type="ChEBI" id="CHEBI:456216"/>
        <dbReference type="EC" id="5.6.2.3"/>
    </reaction>
</comment>
<dbReference type="AlphaFoldDB" id="A0A226DSK1"/>
<dbReference type="GO" id="GO:0043139">
    <property type="term" value="F:5'-3' DNA helicase activity"/>
    <property type="evidence" value="ECO:0007669"/>
    <property type="project" value="UniProtKB-EC"/>
</dbReference>
<evidence type="ECO:0000259" key="3">
    <source>
        <dbReference type="Pfam" id="PF05970"/>
    </source>
</evidence>
<evidence type="ECO:0000313" key="5">
    <source>
        <dbReference type="Proteomes" id="UP000198287"/>
    </source>
</evidence>
<comment type="similarity">
    <text evidence="1">Belongs to the helicase family.</text>
</comment>
<dbReference type="Pfam" id="PF05970">
    <property type="entry name" value="PIF1"/>
    <property type="match status" value="1"/>
</dbReference>
<comment type="caution">
    <text evidence="4">The sequence shown here is derived from an EMBL/GenBank/DDBJ whole genome shotgun (WGS) entry which is preliminary data.</text>
</comment>
<dbReference type="GO" id="GO:0005524">
    <property type="term" value="F:ATP binding"/>
    <property type="evidence" value="ECO:0007669"/>
    <property type="project" value="UniProtKB-KW"/>
</dbReference>
<evidence type="ECO:0000313" key="4">
    <source>
        <dbReference type="EMBL" id="OXA47667.1"/>
    </source>
</evidence>
<keyword evidence="1" id="KW-0227">DNA damage</keyword>
<gene>
    <name evidence="4" type="ORF">Fcan01_17849</name>
</gene>
<keyword evidence="2" id="KW-0175">Coiled coil</keyword>
<dbReference type="InterPro" id="IPR027417">
    <property type="entry name" value="P-loop_NTPase"/>
</dbReference>
<protein>
    <recommendedName>
        <fullName evidence="1">ATP-dependent DNA helicase</fullName>
        <ecNumber evidence="1">5.6.2.3</ecNumber>
    </recommendedName>
</protein>
<evidence type="ECO:0000256" key="2">
    <source>
        <dbReference type="SAM" id="Coils"/>
    </source>
</evidence>
<feature type="coiled-coil region" evidence="2">
    <location>
        <begin position="472"/>
        <end position="499"/>
    </location>
</feature>
<feature type="domain" description="DNA helicase Pif1-like DEAD-box helicase" evidence="3">
    <location>
        <begin position="42"/>
        <end position="235"/>
    </location>
</feature>
<dbReference type="STRING" id="158441.A0A226DSK1"/>
<organism evidence="4 5">
    <name type="scientific">Folsomia candida</name>
    <name type="common">Springtail</name>
    <dbReference type="NCBI Taxonomy" id="158441"/>
    <lineage>
        <taxon>Eukaryota</taxon>
        <taxon>Metazoa</taxon>
        <taxon>Ecdysozoa</taxon>
        <taxon>Arthropoda</taxon>
        <taxon>Hexapoda</taxon>
        <taxon>Collembola</taxon>
        <taxon>Entomobryomorpha</taxon>
        <taxon>Isotomoidea</taxon>
        <taxon>Isotomidae</taxon>
        <taxon>Proisotominae</taxon>
        <taxon>Folsomia</taxon>
    </lineage>
</organism>
<dbReference type="InterPro" id="IPR010285">
    <property type="entry name" value="DNA_helicase_pif1-like_DEAD"/>
</dbReference>
<keyword evidence="1 4" id="KW-0347">Helicase</keyword>
<dbReference type="Proteomes" id="UP000198287">
    <property type="component" value="Unassembled WGS sequence"/>
</dbReference>
<dbReference type="OrthoDB" id="5982348at2759"/>
<dbReference type="Gene3D" id="3.40.50.300">
    <property type="entry name" value="P-loop containing nucleotide triphosphate hydrolases"/>
    <property type="match status" value="1"/>
</dbReference>
<dbReference type="PANTHER" id="PTHR47642">
    <property type="entry name" value="ATP-DEPENDENT DNA HELICASE"/>
    <property type="match status" value="1"/>
</dbReference>
<accession>A0A226DSK1</accession>
<name>A0A226DSK1_FOLCA</name>
<keyword evidence="5" id="KW-1185">Reference proteome</keyword>
<reference evidence="4 5" key="1">
    <citation type="submission" date="2015-12" db="EMBL/GenBank/DDBJ databases">
        <title>The genome of Folsomia candida.</title>
        <authorList>
            <person name="Faddeeva A."/>
            <person name="Derks M.F."/>
            <person name="Anvar Y."/>
            <person name="Smit S."/>
            <person name="Van Straalen N."/>
            <person name="Roelofs D."/>
        </authorList>
    </citation>
    <scope>NUCLEOTIDE SEQUENCE [LARGE SCALE GENOMIC DNA]</scope>
    <source>
        <strain evidence="4 5">VU population</strain>
        <tissue evidence="4">Whole body</tissue>
    </source>
</reference>
<comment type="cofactor">
    <cofactor evidence="1">
        <name>Mg(2+)</name>
        <dbReference type="ChEBI" id="CHEBI:18420"/>
    </cofactor>
</comment>
<proteinExistence type="inferred from homology"/>
<dbReference type="GO" id="GO:0016887">
    <property type="term" value="F:ATP hydrolysis activity"/>
    <property type="evidence" value="ECO:0007669"/>
    <property type="project" value="RHEA"/>
</dbReference>
<dbReference type="EC" id="5.6.2.3" evidence="1"/>
<sequence>MYNLNVRQRFTKSDKEYSEFISQIRKQQVIKTPQLFQSRVTLTPGQEEIVGKVKQSIKDDKQLLLTVQGNPGTGKSLVLRSVCDYLERKSVKYQVVASTGIVAANCQGQTIASFFSLPFKAYNLERLLHSPVSKQLKERVAGLRFLLIDEILCVDAVTFNFINQRLQILLGNDKLFGGLSVFACGDAWQFHSLGISLIDNPTDPFSSEGCRIFKSFDQFRLKDNIRQQDDLEFQTIIEEIRLKKLTLESYNILATRHISNLSTEEIEKFAQHSVHIFPLRKQAAEFNLKQLEAQPEPIIRIPVSQRPKSPMLVEEPLYIAKNCRVRLTANLLIKHNLVSGSIGTVVDVLYKANHTPNIDFPICIFCRFDNYTGDVVEEQSVPIFPISESVYVEYANRRVSVRRFPLQNCSGLTCHLSQGSTLDLATIFLSEEEHFLPYSLVAITRVRSLKHLMFIGPISFDRFTNQSFYRGFKEFQSKLKALEEEFDDLGDKMIQETDLSLVENVV</sequence>
<dbReference type="GO" id="GO:0000723">
    <property type="term" value="P:telomere maintenance"/>
    <property type="evidence" value="ECO:0007669"/>
    <property type="project" value="InterPro"/>
</dbReference>
<keyword evidence="1" id="KW-0233">DNA recombination</keyword>
<dbReference type="InterPro" id="IPR051055">
    <property type="entry name" value="PIF1_helicase"/>
</dbReference>
<dbReference type="GO" id="GO:0006281">
    <property type="term" value="P:DNA repair"/>
    <property type="evidence" value="ECO:0007669"/>
    <property type="project" value="UniProtKB-KW"/>
</dbReference>
<evidence type="ECO:0000256" key="1">
    <source>
        <dbReference type="RuleBase" id="RU363044"/>
    </source>
</evidence>
<keyword evidence="1" id="KW-0234">DNA repair</keyword>
<dbReference type="OMA" id="FMNANED"/>
<dbReference type="SUPFAM" id="SSF52540">
    <property type="entry name" value="P-loop containing nucleoside triphosphate hydrolases"/>
    <property type="match status" value="2"/>
</dbReference>
<keyword evidence="1" id="KW-0067">ATP-binding</keyword>
<keyword evidence="1" id="KW-0547">Nucleotide-binding</keyword>